<evidence type="ECO:0000256" key="1">
    <source>
        <dbReference type="ARBA" id="ARBA00008857"/>
    </source>
</evidence>
<name>D4GE38_PANAM</name>
<evidence type="ECO:0000256" key="4">
    <source>
        <dbReference type="ARBA" id="ARBA00023172"/>
    </source>
</evidence>
<dbReference type="GO" id="GO:0006310">
    <property type="term" value="P:DNA recombination"/>
    <property type="evidence" value="ECO:0007669"/>
    <property type="project" value="UniProtKB-KW"/>
</dbReference>
<dbReference type="PROSITE" id="PS51900">
    <property type="entry name" value="CB"/>
    <property type="match status" value="1"/>
</dbReference>
<reference evidence="8 9" key="1">
    <citation type="journal article" date="2010" name="J. Bacteriol.">
        <title>Genome sequence of Pantoea ananatis LMG20103, the causative agent of Eucalyptus blight and dieback.</title>
        <authorList>
            <person name="De Maayer P."/>
            <person name="Chan W.Y."/>
            <person name="Venter S.N."/>
            <person name="Toth I.K."/>
            <person name="Birch P.R."/>
            <person name="Joubert F."/>
            <person name="Coutinho T.A."/>
        </authorList>
    </citation>
    <scope>NUCLEOTIDE SEQUENCE [LARGE SCALE GENOMIC DNA]</scope>
    <source>
        <strain evidence="8 9">LMG 20103</strain>
    </source>
</reference>
<sequence>MVQVGRMGKLSDIQIKNWLRSQERFEGRSDGNGLYLCYRKEFSIPKWRFRYSYGGKARAMWIGSYGDLSLAKARERARELSARVALGYDVAGEKQERKASTLAKIEKEKNARRVSDLALEYYEKQIVGRWKHPDILRRRIEKDINPHIGNIKVEDVKPGDIDIMLQSIVQRGAPTIANDVLRWIKRIFNYGIKRHYLSVNPAAAFDNNDAGGQEKSRHRFLSEEEITLLFRAMKIAKGFSRQNEITFKLLLILCCRKMELCAARWEDFDLDAGVWHLKNTKNGDNLDIPLSSLAIKWLQELKDLSINSDWVLPARKIQNRMIPHIAESTLPVALAKLKPHMGNIENFTIHDFRRTARTYLASLGVDPVVAERCLNHRIRGVEGIYNRHHYFDERKIAMQKLSDFFAKIEEES</sequence>
<evidence type="ECO:0000256" key="3">
    <source>
        <dbReference type="ARBA" id="ARBA00023125"/>
    </source>
</evidence>
<dbReference type="KEGG" id="pam:PANA_3913"/>
<feature type="domain" description="Tyr recombinase" evidence="6">
    <location>
        <begin position="216"/>
        <end position="399"/>
    </location>
</feature>
<dbReference type="InterPro" id="IPR010998">
    <property type="entry name" value="Integrase_recombinase_N"/>
</dbReference>
<dbReference type="InterPro" id="IPR025166">
    <property type="entry name" value="Integrase_DNA_bind_dom"/>
</dbReference>
<dbReference type="GO" id="GO:0003677">
    <property type="term" value="F:DNA binding"/>
    <property type="evidence" value="ECO:0007669"/>
    <property type="project" value="UniProtKB-UniRule"/>
</dbReference>
<evidence type="ECO:0000256" key="5">
    <source>
        <dbReference type="PROSITE-ProRule" id="PRU01248"/>
    </source>
</evidence>
<evidence type="ECO:0000313" key="9">
    <source>
        <dbReference type="Proteomes" id="UP000001702"/>
    </source>
</evidence>
<dbReference type="InterPro" id="IPR013762">
    <property type="entry name" value="Integrase-like_cat_sf"/>
</dbReference>
<feature type="domain" description="Core-binding (CB)" evidence="7">
    <location>
        <begin position="112"/>
        <end position="192"/>
    </location>
</feature>
<dbReference type="GO" id="GO:0015074">
    <property type="term" value="P:DNA integration"/>
    <property type="evidence" value="ECO:0007669"/>
    <property type="project" value="UniProtKB-KW"/>
</dbReference>
<dbReference type="InterPro" id="IPR002104">
    <property type="entry name" value="Integrase_catalytic"/>
</dbReference>
<comment type="similarity">
    <text evidence="1">Belongs to the 'phage' integrase family.</text>
</comment>
<gene>
    <name evidence="8" type="primary">int</name>
    <name evidence="8" type="ordered locus">PANA_3913</name>
</gene>
<dbReference type="InterPro" id="IPR050808">
    <property type="entry name" value="Phage_Integrase"/>
</dbReference>
<dbReference type="Proteomes" id="UP000001702">
    <property type="component" value="Chromosome"/>
</dbReference>
<dbReference type="Gene3D" id="1.10.443.10">
    <property type="entry name" value="Intergrase catalytic core"/>
    <property type="match status" value="1"/>
</dbReference>
<dbReference type="Pfam" id="PF22022">
    <property type="entry name" value="Phage_int_M"/>
    <property type="match status" value="1"/>
</dbReference>
<dbReference type="PANTHER" id="PTHR30629:SF2">
    <property type="entry name" value="PROPHAGE INTEGRASE INTS-RELATED"/>
    <property type="match status" value="1"/>
</dbReference>
<dbReference type="SUPFAM" id="SSF56349">
    <property type="entry name" value="DNA breaking-rejoining enzymes"/>
    <property type="match status" value="1"/>
</dbReference>
<dbReference type="InterPro" id="IPR044068">
    <property type="entry name" value="CB"/>
</dbReference>
<keyword evidence="3 5" id="KW-0238">DNA-binding</keyword>
<dbReference type="Gene3D" id="3.30.160.390">
    <property type="entry name" value="Integrase, DNA-binding domain"/>
    <property type="match status" value="1"/>
</dbReference>
<accession>D4GE38</accession>
<evidence type="ECO:0000313" key="8">
    <source>
        <dbReference type="EMBL" id="ADD79080.1"/>
    </source>
</evidence>
<dbReference type="HOGENOM" id="CLU_027562_0_4_6"/>
<organism evidence="8 9">
    <name type="scientific">Pantoea ananatis (strain LMG 20103)</name>
    <dbReference type="NCBI Taxonomy" id="706191"/>
    <lineage>
        <taxon>Bacteria</taxon>
        <taxon>Pseudomonadati</taxon>
        <taxon>Pseudomonadota</taxon>
        <taxon>Gammaproteobacteria</taxon>
        <taxon>Enterobacterales</taxon>
        <taxon>Erwiniaceae</taxon>
        <taxon>Pantoea</taxon>
    </lineage>
</organism>
<keyword evidence="9" id="KW-1185">Reference proteome</keyword>
<dbReference type="CDD" id="cd00801">
    <property type="entry name" value="INT_P4_C"/>
    <property type="match status" value="1"/>
</dbReference>
<dbReference type="Gene3D" id="1.10.150.130">
    <property type="match status" value="1"/>
</dbReference>
<proteinExistence type="inferred from homology"/>
<keyword evidence="2" id="KW-0229">DNA integration</keyword>
<dbReference type="STRING" id="706191.PANA_3913"/>
<dbReference type="PROSITE" id="PS51898">
    <property type="entry name" value="TYR_RECOMBINASE"/>
    <property type="match status" value="1"/>
</dbReference>
<dbReference type="PANTHER" id="PTHR30629">
    <property type="entry name" value="PROPHAGE INTEGRASE"/>
    <property type="match status" value="1"/>
</dbReference>
<dbReference type="InterPro" id="IPR038488">
    <property type="entry name" value="Integrase_DNA-bd_sf"/>
</dbReference>
<dbReference type="eggNOG" id="COG0582">
    <property type="taxonomic scope" value="Bacteria"/>
</dbReference>
<protein>
    <submittedName>
        <fullName evidence="8">Int</fullName>
    </submittedName>
</protein>
<dbReference type="InterPro" id="IPR053876">
    <property type="entry name" value="Phage_int_M"/>
</dbReference>
<evidence type="ECO:0000259" key="6">
    <source>
        <dbReference type="PROSITE" id="PS51898"/>
    </source>
</evidence>
<dbReference type="Pfam" id="PF13356">
    <property type="entry name" value="Arm-DNA-bind_3"/>
    <property type="match status" value="1"/>
</dbReference>
<dbReference type="Pfam" id="PF00589">
    <property type="entry name" value="Phage_integrase"/>
    <property type="match status" value="1"/>
</dbReference>
<evidence type="ECO:0000259" key="7">
    <source>
        <dbReference type="PROSITE" id="PS51900"/>
    </source>
</evidence>
<evidence type="ECO:0000256" key="2">
    <source>
        <dbReference type="ARBA" id="ARBA00022908"/>
    </source>
</evidence>
<keyword evidence="4" id="KW-0233">DNA recombination</keyword>
<dbReference type="EMBL" id="CP001875">
    <property type="protein sequence ID" value="ADD79080.1"/>
    <property type="molecule type" value="Genomic_DNA"/>
</dbReference>
<dbReference type="InterPro" id="IPR011010">
    <property type="entry name" value="DNA_brk_join_enz"/>
</dbReference>
<dbReference type="AlphaFoldDB" id="D4GE38"/>